<name>U2YRB3_9EURY</name>
<evidence type="ECO:0000256" key="1">
    <source>
        <dbReference type="SAM" id="MobiDB-lite"/>
    </source>
</evidence>
<protein>
    <submittedName>
        <fullName evidence="2">Uncharacterized protein</fullName>
    </submittedName>
</protein>
<evidence type="ECO:0000313" key="3">
    <source>
        <dbReference type="Proteomes" id="UP000016986"/>
    </source>
</evidence>
<dbReference type="AlphaFoldDB" id="U2YRB3"/>
<comment type="caution">
    <text evidence="2">The sequence shown here is derived from an EMBL/GenBank/DDBJ whole genome shotgun (WGS) entry which is preliminary data.</text>
</comment>
<proteinExistence type="predicted"/>
<reference evidence="2 3" key="1">
    <citation type="submission" date="2013-09" db="EMBL/GenBank/DDBJ databases">
        <title>Whole genome sequencing of Halarchaeum acidiphilum strain MH1-52-1.</title>
        <authorList>
            <person name="Shimane Y."/>
            <person name="Minegishi H."/>
            <person name="Nishi S."/>
            <person name="Echigo A."/>
            <person name="Shuto A."/>
            <person name="Konishi M."/>
            <person name="Ito T."/>
            <person name="Ohkuma M."/>
            <person name="Ohta Y."/>
            <person name="Nagano Y."/>
            <person name="Tsubouchi T."/>
            <person name="Mori K."/>
            <person name="Usui K."/>
            <person name="Kamekura M."/>
            <person name="Usami R."/>
            <person name="Takaki Y."/>
            <person name="Hatada Y."/>
        </authorList>
    </citation>
    <scope>NUCLEOTIDE SEQUENCE [LARGE SCALE GENOMIC DNA]</scope>
    <source>
        <strain evidence="2 3">JCM 16109</strain>
    </source>
</reference>
<dbReference type="EMBL" id="BATA01000004">
    <property type="protein sequence ID" value="GAD51525.1"/>
    <property type="molecule type" value="Genomic_DNA"/>
</dbReference>
<evidence type="ECO:0000313" key="2">
    <source>
        <dbReference type="EMBL" id="GAD51525.1"/>
    </source>
</evidence>
<organism evidence="2 3">
    <name type="scientific">Halarchaeum acidiphilum MH1-52-1</name>
    <dbReference type="NCBI Taxonomy" id="1261545"/>
    <lineage>
        <taxon>Archaea</taxon>
        <taxon>Methanobacteriati</taxon>
        <taxon>Methanobacteriota</taxon>
        <taxon>Stenosarchaea group</taxon>
        <taxon>Halobacteria</taxon>
        <taxon>Halobacteriales</taxon>
        <taxon>Halobacteriaceae</taxon>
    </lineage>
</organism>
<dbReference type="eggNOG" id="ENOG502N5P4">
    <property type="taxonomic scope" value="Archaea"/>
</dbReference>
<keyword evidence="3" id="KW-1185">Reference proteome</keyword>
<gene>
    <name evidence="2" type="ORF">MBEHAL_0285</name>
</gene>
<dbReference type="Proteomes" id="UP000016986">
    <property type="component" value="Unassembled WGS sequence"/>
</dbReference>
<feature type="region of interest" description="Disordered" evidence="1">
    <location>
        <begin position="131"/>
        <end position="171"/>
    </location>
</feature>
<sequence length="215" mass="24363">MYRVLPAYATERRIERERDDDGILCEPGVEGVVFALSTRHDLNSEWKIDSVHESYTSLLYRARAVRAHVGSAAGRLRVSYMPLRRAGYASFEEAMEAEPFMPHVSELRQIQPEELSAVRDKVGDQVIRTQVEREHRSSETGNAKSSVMHRADTPPCGYERDVSPLGDEEDSELREVLDEERQTVADVIERGNVVEFCASCFPELATWSDESEEGN</sequence>
<accession>U2YRB3</accession>